<feature type="region of interest" description="Disordered" evidence="1">
    <location>
        <begin position="1"/>
        <end position="72"/>
    </location>
</feature>
<accession>A0A183TGB1</accession>
<evidence type="ECO:0000313" key="4">
    <source>
        <dbReference type="WBParaSite" id="SSLN_0001610001-mRNA-1"/>
    </source>
</evidence>
<keyword evidence="3" id="KW-1185">Reference proteome</keyword>
<feature type="compositionally biased region" description="Polar residues" evidence="1">
    <location>
        <begin position="1"/>
        <end position="16"/>
    </location>
</feature>
<sequence length="228" mass="25171">MQQPPANRQSQPSLLTHAQHHLESTRSPPQHQAQEAQSCHIANAAVSSRDLDGVRETGTESTPLLTQLPPQNTEAEMLRQIPVHRRVGTSRPPQHLHPNETTATALERPTTDNSNDSSIKMAPWQLFRIGFNVITEYRRLEMGEEAGGLQLAEGLAGLGDRSNSRATSTVFRSGRLLLGLFKRNRTFEAVKPGANFKWSVKAADGSRDVLRVRTTETNSGRSPTKTKP</sequence>
<dbReference type="AlphaFoldDB" id="A0A183TGB1"/>
<dbReference type="Proteomes" id="UP000275846">
    <property type="component" value="Unassembled WGS sequence"/>
</dbReference>
<feature type="compositionally biased region" description="Polar residues" evidence="1">
    <location>
        <begin position="25"/>
        <end position="37"/>
    </location>
</feature>
<evidence type="ECO:0000256" key="1">
    <source>
        <dbReference type="SAM" id="MobiDB-lite"/>
    </source>
</evidence>
<protein>
    <submittedName>
        <fullName evidence="4">Velvet domain-containing protein</fullName>
    </submittedName>
</protein>
<gene>
    <name evidence="2" type="ORF">SSLN_LOCUS15509</name>
</gene>
<reference evidence="4" key="1">
    <citation type="submission" date="2016-06" db="UniProtKB">
        <authorList>
            <consortium name="WormBaseParasite"/>
        </authorList>
    </citation>
    <scope>IDENTIFICATION</scope>
</reference>
<evidence type="ECO:0000313" key="2">
    <source>
        <dbReference type="EMBL" id="VDM01895.1"/>
    </source>
</evidence>
<name>A0A183TGB1_SCHSO</name>
<proteinExistence type="predicted"/>
<evidence type="ECO:0000313" key="3">
    <source>
        <dbReference type="Proteomes" id="UP000275846"/>
    </source>
</evidence>
<feature type="compositionally biased region" description="Polar residues" evidence="1">
    <location>
        <begin position="59"/>
        <end position="72"/>
    </location>
</feature>
<feature type="compositionally biased region" description="Basic and acidic residues" evidence="1">
    <location>
        <begin position="49"/>
        <end position="58"/>
    </location>
</feature>
<feature type="region of interest" description="Disordered" evidence="1">
    <location>
        <begin position="86"/>
        <end position="117"/>
    </location>
</feature>
<dbReference type="WBParaSite" id="SSLN_0001610001-mRNA-1">
    <property type="protein sequence ID" value="SSLN_0001610001-mRNA-1"/>
    <property type="gene ID" value="SSLN_0001610001"/>
</dbReference>
<reference evidence="2 3" key="2">
    <citation type="submission" date="2018-11" db="EMBL/GenBank/DDBJ databases">
        <authorList>
            <consortium name="Pathogen Informatics"/>
        </authorList>
    </citation>
    <scope>NUCLEOTIDE SEQUENCE [LARGE SCALE GENOMIC DNA]</scope>
    <source>
        <strain evidence="2 3">NST_G2</strain>
    </source>
</reference>
<organism evidence="4">
    <name type="scientific">Schistocephalus solidus</name>
    <name type="common">Tapeworm</name>
    <dbReference type="NCBI Taxonomy" id="70667"/>
    <lineage>
        <taxon>Eukaryota</taxon>
        <taxon>Metazoa</taxon>
        <taxon>Spiralia</taxon>
        <taxon>Lophotrochozoa</taxon>
        <taxon>Platyhelminthes</taxon>
        <taxon>Cestoda</taxon>
        <taxon>Eucestoda</taxon>
        <taxon>Diphyllobothriidea</taxon>
        <taxon>Diphyllobothriidae</taxon>
        <taxon>Schistocephalus</taxon>
    </lineage>
</organism>
<dbReference type="EMBL" id="UYSU01040026">
    <property type="protein sequence ID" value="VDM01895.1"/>
    <property type="molecule type" value="Genomic_DNA"/>
</dbReference>